<evidence type="ECO:0000313" key="2">
    <source>
        <dbReference type="EMBL" id="KAL2458411.1"/>
    </source>
</evidence>
<reference evidence="3" key="1">
    <citation type="submission" date="2024-07" db="EMBL/GenBank/DDBJ databases">
        <title>Two chromosome-level genome assemblies of Korean endemic species Abeliophyllum distichum and Forsythia ovata (Oleaceae).</title>
        <authorList>
            <person name="Jang H."/>
        </authorList>
    </citation>
    <scope>NUCLEOTIDE SEQUENCE [LARGE SCALE GENOMIC DNA]</scope>
</reference>
<sequence>MPTFPSGCIRKAPWNYKGLKQKLKLKGIHSVSYLLWFSSGRSRQSAPGRLEFSIPIDKVLDASLLTDGRSPIVSLTVLWSNLFIPKKPCKRTMHNKQKLEKEKKKNDVRNNSLQMASEEQKRADENVLRPYGL</sequence>
<feature type="region of interest" description="Disordered" evidence="1">
    <location>
        <begin position="93"/>
        <end position="133"/>
    </location>
</feature>
<evidence type="ECO:0000256" key="1">
    <source>
        <dbReference type="SAM" id="MobiDB-lite"/>
    </source>
</evidence>
<proteinExistence type="predicted"/>
<dbReference type="Proteomes" id="UP001604277">
    <property type="component" value="Unassembled WGS sequence"/>
</dbReference>
<protein>
    <submittedName>
        <fullName evidence="2">Uncharacterized protein</fullName>
    </submittedName>
</protein>
<feature type="compositionally biased region" description="Basic and acidic residues" evidence="1">
    <location>
        <begin position="97"/>
        <end position="108"/>
    </location>
</feature>
<name>A0ABD1P6V6_9LAMI</name>
<keyword evidence="3" id="KW-1185">Reference proteome</keyword>
<gene>
    <name evidence="2" type="ORF">Fot_55681</name>
</gene>
<accession>A0ABD1P6V6</accession>
<comment type="caution">
    <text evidence="2">The sequence shown here is derived from an EMBL/GenBank/DDBJ whole genome shotgun (WGS) entry which is preliminary data.</text>
</comment>
<dbReference type="EMBL" id="JBFOLJ010000029">
    <property type="protein sequence ID" value="KAL2458411.1"/>
    <property type="molecule type" value="Genomic_DNA"/>
</dbReference>
<organism evidence="2 3">
    <name type="scientific">Forsythia ovata</name>
    <dbReference type="NCBI Taxonomy" id="205694"/>
    <lineage>
        <taxon>Eukaryota</taxon>
        <taxon>Viridiplantae</taxon>
        <taxon>Streptophyta</taxon>
        <taxon>Embryophyta</taxon>
        <taxon>Tracheophyta</taxon>
        <taxon>Spermatophyta</taxon>
        <taxon>Magnoliopsida</taxon>
        <taxon>eudicotyledons</taxon>
        <taxon>Gunneridae</taxon>
        <taxon>Pentapetalae</taxon>
        <taxon>asterids</taxon>
        <taxon>lamiids</taxon>
        <taxon>Lamiales</taxon>
        <taxon>Oleaceae</taxon>
        <taxon>Forsythieae</taxon>
        <taxon>Forsythia</taxon>
    </lineage>
</organism>
<dbReference type="AlphaFoldDB" id="A0ABD1P6V6"/>
<feature type="compositionally biased region" description="Basic and acidic residues" evidence="1">
    <location>
        <begin position="118"/>
        <end position="127"/>
    </location>
</feature>
<evidence type="ECO:0000313" key="3">
    <source>
        <dbReference type="Proteomes" id="UP001604277"/>
    </source>
</evidence>